<sequence length="171" mass="18688">MTTIEMAAADVKSSPTRHGKDRAVSFFTRLRTASYSVSRHWQTTVLLNSSQPEIILCTSYKQTPTYTCPAPKCSRLSDKTRTNESRKSGLSYSASRIIFNKHTKQCLTLSRGVGGTVASEFALRSAGTLLSLARAPLPAPWPDGGPEKPEITLLWTCYIQITNQPSSSSSS</sequence>
<accession>A0AAV4BPU2</accession>
<evidence type="ECO:0000313" key="1">
    <source>
        <dbReference type="EMBL" id="GFO20339.1"/>
    </source>
</evidence>
<dbReference type="EMBL" id="BLXT01005154">
    <property type="protein sequence ID" value="GFO20339.1"/>
    <property type="molecule type" value="Genomic_DNA"/>
</dbReference>
<protein>
    <submittedName>
        <fullName evidence="1">Uncharacterized protein</fullName>
    </submittedName>
</protein>
<organism evidence="1 2">
    <name type="scientific">Plakobranchus ocellatus</name>
    <dbReference type="NCBI Taxonomy" id="259542"/>
    <lineage>
        <taxon>Eukaryota</taxon>
        <taxon>Metazoa</taxon>
        <taxon>Spiralia</taxon>
        <taxon>Lophotrochozoa</taxon>
        <taxon>Mollusca</taxon>
        <taxon>Gastropoda</taxon>
        <taxon>Heterobranchia</taxon>
        <taxon>Euthyneura</taxon>
        <taxon>Panpulmonata</taxon>
        <taxon>Sacoglossa</taxon>
        <taxon>Placobranchoidea</taxon>
        <taxon>Plakobranchidae</taxon>
        <taxon>Plakobranchus</taxon>
    </lineage>
</organism>
<reference evidence="1 2" key="1">
    <citation type="journal article" date="2021" name="Elife">
        <title>Chloroplast acquisition without the gene transfer in kleptoplastic sea slugs, Plakobranchus ocellatus.</title>
        <authorList>
            <person name="Maeda T."/>
            <person name="Takahashi S."/>
            <person name="Yoshida T."/>
            <person name="Shimamura S."/>
            <person name="Takaki Y."/>
            <person name="Nagai Y."/>
            <person name="Toyoda A."/>
            <person name="Suzuki Y."/>
            <person name="Arimoto A."/>
            <person name="Ishii H."/>
            <person name="Satoh N."/>
            <person name="Nishiyama T."/>
            <person name="Hasebe M."/>
            <person name="Maruyama T."/>
            <person name="Minagawa J."/>
            <person name="Obokata J."/>
            <person name="Shigenobu S."/>
        </authorList>
    </citation>
    <scope>NUCLEOTIDE SEQUENCE [LARGE SCALE GENOMIC DNA]</scope>
</reference>
<dbReference type="AlphaFoldDB" id="A0AAV4BPU2"/>
<name>A0AAV4BPU2_9GAST</name>
<keyword evidence="2" id="KW-1185">Reference proteome</keyword>
<gene>
    <name evidence="1" type="ORF">PoB_004684400</name>
</gene>
<proteinExistence type="predicted"/>
<evidence type="ECO:0000313" key="2">
    <source>
        <dbReference type="Proteomes" id="UP000735302"/>
    </source>
</evidence>
<comment type="caution">
    <text evidence="1">The sequence shown here is derived from an EMBL/GenBank/DDBJ whole genome shotgun (WGS) entry which is preliminary data.</text>
</comment>
<dbReference type="Proteomes" id="UP000735302">
    <property type="component" value="Unassembled WGS sequence"/>
</dbReference>